<dbReference type="Gene3D" id="3.40.710.10">
    <property type="entry name" value="DD-peptidase/beta-lactamase superfamily"/>
    <property type="match status" value="1"/>
</dbReference>
<feature type="chain" id="PRO_5029511074" description="Beta-lactamase" evidence="7">
    <location>
        <begin position="33"/>
        <end position="306"/>
    </location>
</feature>
<dbReference type="AlphaFoldDB" id="A0A7I9ZPP2"/>
<evidence type="ECO:0000256" key="2">
    <source>
        <dbReference type="ARBA" id="ARBA00012865"/>
    </source>
</evidence>
<name>A0A7I9ZPP2_9MYCO</name>
<gene>
    <name evidence="9" type="ORF">MHIP_31110</name>
</gene>
<comment type="catalytic activity">
    <reaction evidence="6">
        <text>a beta-lactam + H2O = a substituted beta-amino acid</text>
        <dbReference type="Rhea" id="RHEA:20401"/>
        <dbReference type="ChEBI" id="CHEBI:15377"/>
        <dbReference type="ChEBI" id="CHEBI:35627"/>
        <dbReference type="ChEBI" id="CHEBI:140347"/>
        <dbReference type="EC" id="3.5.2.6"/>
    </reaction>
</comment>
<dbReference type="InterPro" id="IPR045155">
    <property type="entry name" value="Beta-lactam_cat"/>
</dbReference>
<evidence type="ECO:0000256" key="4">
    <source>
        <dbReference type="ARBA" id="ARBA00022801"/>
    </source>
</evidence>
<dbReference type="EC" id="3.5.2.6" evidence="2 6"/>
<dbReference type="Proteomes" id="UP000465304">
    <property type="component" value="Unassembled WGS sequence"/>
</dbReference>
<keyword evidence="5 6" id="KW-0046">Antibiotic resistance</keyword>
<dbReference type="NCBIfam" id="NF033103">
    <property type="entry name" value="bla_class_A"/>
    <property type="match status" value="1"/>
</dbReference>
<feature type="signal peptide" evidence="7">
    <location>
        <begin position="1"/>
        <end position="32"/>
    </location>
</feature>
<dbReference type="InterPro" id="IPR012338">
    <property type="entry name" value="Beta-lactam/transpept-like"/>
</dbReference>
<dbReference type="GO" id="GO:0030655">
    <property type="term" value="P:beta-lactam antibiotic catabolic process"/>
    <property type="evidence" value="ECO:0007669"/>
    <property type="project" value="InterPro"/>
</dbReference>
<comment type="similarity">
    <text evidence="1 6">Belongs to the class-A beta-lactamase family.</text>
</comment>
<evidence type="ECO:0000313" key="9">
    <source>
        <dbReference type="EMBL" id="GFH02628.1"/>
    </source>
</evidence>
<dbReference type="Pfam" id="PF13354">
    <property type="entry name" value="Beta-lactamase2"/>
    <property type="match status" value="1"/>
</dbReference>
<keyword evidence="10" id="KW-1185">Reference proteome</keyword>
<dbReference type="PROSITE" id="PS00146">
    <property type="entry name" value="BETA_LACTAMASE_A"/>
    <property type="match status" value="1"/>
</dbReference>
<organism evidence="9 10">
    <name type="scientific">Mycolicibacterium hippocampi</name>
    <dbReference type="NCBI Taxonomy" id="659824"/>
    <lineage>
        <taxon>Bacteria</taxon>
        <taxon>Bacillati</taxon>
        <taxon>Actinomycetota</taxon>
        <taxon>Actinomycetes</taxon>
        <taxon>Mycobacteriales</taxon>
        <taxon>Mycobacteriaceae</taxon>
        <taxon>Mycolicibacterium</taxon>
    </lineage>
</organism>
<comment type="caution">
    <text evidence="9">The sequence shown here is derived from an EMBL/GenBank/DDBJ whole genome shotgun (WGS) entry which is preliminary data.</text>
</comment>
<evidence type="ECO:0000313" key="10">
    <source>
        <dbReference type="Proteomes" id="UP000465304"/>
    </source>
</evidence>
<evidence type="ECO:0000256" key="1">
    <source>
        <dbReference type="ARBA" id="ARBA00009009"/>
    </source>
</evidence>
<dbReference type="SUPFAM" id="SSF56601">
    <property type="entry name" value="beta-lactamase/transpeptidase-like"/>
    <property type="match status" value="1"/>
</dbReference>
<keyword evidence="7" id="KW-0732">Signal</keyword>
<protein>
    <recommendedName>
        <fullName evidence="3 6">Beta-lactamase</fullName>
        <ecNumber evidence="2 6">3.5.2.6</ecNumber>
    </recommendedName>
</protein>
<dbReference type="RefSeq" id="WP_163889717.1">
    <property type="nucleotide sequence ID" value="NZ_BLLB01000002.1"/>
</dbReference>
<evidence type="ECO:0000259" key="8">
    <source>
        <dbReference type="Pfam" id="PF13354"/>
    </source>
</evidence>
<keyword evidence="4 6" id="KW-0378">Hydrolase</keyword>
<accession>A0A7I9ZPP2</accession>
<dbReference type="InterPro" id="IPR023650">
    <property type="entry name" value="Beta-lactam_class-A_AS"/>
</dbReference>
<dbReference type="PANTHER" id="PTHR35333">
    <property type="entry name" value="BETA-LACTAMASE"/>
    <property type="match status" value="1"/>
</dbReference>
<dbReference type="GO" id="GO:0046677">
    <property type="term" value="P:response to antibiotic"/>
    <property type="evidence" value="ECO:0007669"/>
    <property type="project" value="UniProtKB-UniRule"/>
</dbReference>
<sequence length="306" mass="32447">MAVNPTVSRRHLLLGGASLAALAACSSPAAPADPVDPNPPVPPTDERIEAFERQHNVVVGLSAVELPSGRWLAHRGKERFAMCSTFKAYAAGAVLQRADRAELALNEAVNIEPADIITHSPVTGTRVGATMTLAELCQATLQQSDNAAANLLLRVLGGPAAITTFARSIGDDQSRLDRWETELNSAVPGDPRDTTTPFAVGAGYRNLLTDDVLSTDGRRRLEDWMLANQTSSMRSGLPARWTSADKTGSGGYGTTNDVGIAYGPEGQRLLLAIMTRSAADDPDAPNQRPLIGELAALAVADLYQRQ</sequence>
<feature type="domain" description="Beta-lactamase class A catalytic" evidence="8">
    <location>
        <begin position="61"/>
        <end position="275"/>
    </location>
</feature>
<dbReference type="EMBL" id="BLLB01000002">
    <property type="protein sequence ID" value="GFH02628.1"/>
    <property type="molecule type" value="Genomic_DNA"/>
</dbReference>
<dbReference type="PROSITE" id="PS51318">
    <property type="entry name" value="TAT"/>
    <property type="match status" value="1"/>
</dbReference>
<evidence type="ECO:0000256" key="6">
    <source>
        <dbReference type="RuleBase" id="RU361140"/>
    </source>
</evidence>
<dbReference type="PANTHER" id="PTHR35333:SF3">
    <property type="entry name" value="BETA-LACTAMASE-TYPE TRANSPEPTIDASE FOLD CONTAINING PROTEIN"/>
    <property type="match status" value="1"/>
</dbReference>
<dbReference type="PRINTS" id="PR00118">
    <property type="entry name" value="BLACTAMASEA"/>
</dbReference>
<evidence type="ECO:0000256" key="7">
    <source>
        <dbReference type="SAM" id="SignalP"/>
    </source>
</evidence>
<reference evidence="9 10" key="1">
    <citation type="journal article" date="2019" name="Emerg. Microbes Infect.">
        <title>Comprehensive subspecies identification of 175 nontuberculous mycobacteria species based on 7547 genomic profiles.</title>
        <authorList>
            <person name="Matsumoto Y."/>
            <person name="Kinjo T."/>
            <person name="Motooka D."/>
            <person name="Nabeya D."/>
            <person name="Jung N."/>
            <person name="Uechi K."/>
            <person name="Horii T."/>
            <person name="Iida T."/>
            <person name="Fujita J."/>
            <person name="Nakamura S."/>
        </authorList>
    </citation>
    <scope>NUCLEOTIDE SEQUENCE [LARGE SCALE GENOMIC DNA]</scope>
    <source>
        <strain evidence="9 10">JCM 30996</strain>
    </source>
</reference>
<dbReference type="InterPro" id="IPR000871">
    <property type="entry name" value="Beta-lactam_class-A"/>
</dbReference>
<evidence type="ECO:0000256" key="3">
    <source>
        <dbReference type="ARBA" id="ARBA00018879"/>
    </source>
</evidence>
<proteinExistence type="inferred from homology"/>
<dbReference type="InterPro" id="IPR006311">
    <property type="entry name" value="TAT_signal"/>
</dbReference>
<evidence type="ECO:0000256" key="5">
    <source>
        <dbReference type="ARBA" id="ARBA00023251"/>
    </source>
</evidence>
<dbReference type="GO" id="GO:0008800">
    <property type="term" value="F:beta-lactamase activity"/>
    <property type="evidence" value="ECO:0007669"/>
    <property type="project" value="UniProtKB-UniRule"/>
</dbReference>